<dbReference type="EMBL" id="BARS01007873">
    <property type="protein sequence ID" value="GAF70508.1"/>
    <property type="molecule type" value="Genomic_DNA"/>
</dbReference>
<sequence>ESWNKIITPGWVGSVYYRVCEVPLIKPSIAWAVVHKDYNWLATDADGASYLYVGKPTASISYFNGCGTPCRATGFASLVVGTCDWKDSLVERPGWD</sequence>
<proteinExistence type="predicted"/>
<comment type="caution">
    <text evidence="1">The sequence shown here is derived from an EMBL/GenBank/DDBJ whole genome shotgun (WGS) entry which is preliminary data.</text>
</comment>
<name>X0RP14_9ZZZZ</name>
<evidence type="ECO:0000313" key="1">
    <source>
        <dbReference type="EMBL" id="GAF70508.1"/>
    </source>
</evidence>
<feature type="non-terminal residue" evidence="1">
    <location>
        <position position="1"/>
    </location>
</feature>
<accession>X0RP14</accession>
<protein>
    <submittedName>
        <fullName evidence="1">Uncharacterized protein</fullName>
    </submittedName>
</protein>
<gene>
    <name evidence="1" type="ORF">S01H1_15089</name>
</gene>
<reference evidence="1" key="1">
    <citation type="journal article" date="2014" name="Front. Microbiol.">
        <title>High frequency of phylogenetically diverse reductive dehalogenase-homologous genes in deep subseafloor sedimentary metagenomes.</title>
        <authorList>
            <person name="Kawai M."/>
            <person name="Futagami T."/>
            <person name="Toyoda A."/>
            <person name="Takaki Y."/>
            <person name="Nishi S."/>
            <person name="Hori S."/>
            <person name="Arai W."/>
            <person name="Tsubouchi T."/>
            <person name="Morono Y."/>
            <person name="Uchiyama I."/>
            <person name="Ito T."/>
            <person name="Fujiyama A."/>
            <person name="Inagaki F."/>
            <person name="Takami H."/>
        </authorList>
    </citation>
    <scope>NUCLEOTIDE SEQUENCE</scope>
    <source>
        <strain evidence="1">Expedition CK06-06</strain>
    </source>
</reference>
<organism evidence="1">
    <name type="scientific">marine sediment metagenome</name>
    <dbReference type="NCBI Taxonomy" id="412755"/>
    <lineage>
        <taxon>unclassified sequences</taxon>
        <taxon>metagenomes</taxon>
        <taxon>ecological metagenomes</taxon>
    </lineage>
</organism>
<dbReference type="AlphaFoldDB" id="X0RP14"/>